<evidence type="ECO:0000259" key="5">
    <source>
        <dbReference type="PROSITE" id="PS51733"/>
    </source>
</evidence>
<keyword evidence="1 6" id="KW-0436">Ligase</keyword>
<dbReference type="STRING" id="1449350.OCH239_02975"/>
<keyword evidence="7" id="KW-1185">Reference proteome</keyword>
<dbReference type="PROSITE" id="PS51733">
    <property type="entry name" value="BPL_LPL_CATALYTIC"/>
    <property type="match status" value="1"/>
</dbReference>
<dbReference type="Pfam" id="PF02237">
    <property type="entry name" value="BPL_C"/>
    <property type="match status" value="1"/>
</dbReference>
<dbReference type="InterPro" id="IPR003142">
    <property type="entry name" value="BPL_C"/>
</dbReference>
<dbReference type="PATRIC" id="fig|1449350.3.peg.2349"/>
<dbReference type="Pfam" id="PF03099">
    <property type="entry name" value="BPL_LplA_LipB"/>
    <property type="match status" value="1"/>
</dbReference>
<reference evidence="6 7" key="1">
    <citation type="submission" date="2014-01" db="EMBL/GenBank/DDBJ databases">
        <title>Roseivivax halodurans JCM 10272 Genome Sequencing.</title>
        <authorList>
            <person name="Lai Q."/>
            <person name="Li G."/>
            <person name="Shao Z."/>
        </authorList>
    </citation>
    <scope>NUCLEOTIDE SEQUENCE [LARGE SCALE GENOMIC DNA]</scope>
    <source>
        <strain evidence="6 7">JCM 10272</strain>
    </source>
</reference>
<dbReference type="InterPro" id="IPR004143">
    <property type="entry name" value="BPL_LPL_catalytic"/>
</dbReference>
<feature type="domain" description="BPL/LPL catalytic" evidence="5">
    <location>
        <begin position="1"/>
        <end position="188"/>
    </location>
</feature>
<evidence type="ECO:0000313" key="7">
    <source>
        <dbReference type="Proteomes" id="UP000022447"/>
    </source>
</evidence>
<dbReference type="Proteomes" id="UP000022447">
    <property type="component" value="Unassembled WGS sequence"/>
</dbReference>
<dbReference type="PANTHER" id="PTHR12835">
    <property type="entry name" value="BIOTIN PROTEIN LIGASE"/>
    <property type="match status" value="1"/>
</dbReference>
<protein>
    <recommendedName>
        <fullName evidence="3">biotin--[biotin carboxyl-carrier protein] ligase</fullName>
        <ecNumber evidence="3">6.3.4.15</ecNumber>
    </recommendedName>
</protein>
<evidence type="ECO:0000256" key="4">
    <source>
        <dbReference type="ARBA" id="ARBA00047846"/>
    </source>
</evidence>
<dbReference type="Gene3D" id="2.30.30.100">
    <property type="match status" value="1"/>
</dbReference>
<comment type="caution">
    <text evidence="6">The sequence shown here is derived from an EMBL/GenBank/DDBJ whole genome shotgun (WGS) entry which is preliminary data.</text>
</comment>
<name>X7EEM8_9RHOB</name>
<comment type="catalytic activity">
    <reaction evidence="4">
        <text>biotin + L-lysyl-[protein] + ATP = N(6)-biotinyl-L-lysyl-[protein] + AMP + diphosphate + H(+)</text>
        <dbReference type="Rhea" id="RHEA:11756"/>
        <dbReference type="Rhea" id="RHEA-COMP:9752"/>
        <dbReference type="Rhea" id="RHEA-COMP:10505"/>
        <dbReference type="ChEBI" id="CHEBI:15378"/>
        <dbReference type="ChEBI" id="CHEBI:29969"/>
        <dbReference type="ChEBI" id="CHEBI:30616"/>
        <dbReference type="ChEBI" id="CHEBI:33019"/>
        <dbReference type="ChEBI" id="CHEBI:57586"/>
        <dbReference type="ChEBI" id="CHEBI:83144"/>
        <dbReference type="ChEBI" id="CHEBI:456215"/>
        <dbReference type="EC" id="6.3.4.15"/>
    </reaction>
</comment>
<dbReference type="PANTHER" id="PTHR12835:SF5">
    <property type="entry name" value="BIOTIN--PROTEIN LIGASE"/>
    <property type="match status" value="1"/>
</dbReference>
<dbReference type="GO" id="GO:0005737">
    <property type="term" value="C:cytoplasm"/>
    <property type="evidence" value="ECO:0007669"/>
    <property type="project" value="TreeGrafter"/>
</dbReference>
<dbReference type="NCBIfam" id="TIGR00121">
    <property type="entry name" value="birA_ligase"/>
    <property type="match status" value="1"/>
</dbReference>
<evidence type="ECO:0000256" key="2">
    <source>
        <dbReference type="ARBA" id="ARBA00023267"/>
    </source>
</evidence>
<dbReference type="CDD" id="cd16442">
    <property type="entry name" value="BPL"/>
    <property type="match status" value="1"/>
</dbReference>
<accession>X7EEM8</accession>
<evidence type="ECO:0000256" key="1">
    <source>
        <dbReference type="ARBA" id="ARBA00022598"/>
    </source>
</evidence>
<dbReference type="InterPro" id="IPR045864">
    <property type="entry name" value="aa-tRNA-synth_II/BPL/LPL"/>
</dbReference>
<gene>
    <name evidence="6" type="ORF">OCH239_02975</name>
</gene>
<dbReference type="InterPro" id="IPR004408">
    <property type="entry name" value="Biotin_CoA_COase_ligase"/>
</dbReference>
<dbReference type="EMBL" id="JALZ01000010">
    <property type="protein sequence ID" value="ETX14539.1"/>
    <property type="molecule type" value="Genomic_DNA"/>
</dbReference>
<evidence type="ECO:0000256" key="3">
    <source>
        <dbReference type="ARBA" id="ARBA00024227"/>
    </source>
</evidence>
<dbReference type="GO" id="GO:0004077">
    <property type="term" value="F:biotin--[biotin carboxyl-carrier protein] ligase activity"/>
    <property type="evidence" value="ECO:0007669"/>
    <property type="project" value="UniProtKB-EC"/>
</dbReference>
<dbReference type="OrthoDB" id="9807064at2"/>
<dbReference type="Gene3D" id="3.30.930.10">
    <property type="entry name" value="Bira Bifunctional Protein, Domain 2"/>
    <property type="match status" value="1"/>
</dbReference>
<evidence type="ECO:0000313" key="6">
    <source>
        <dbReference type="EMBL" id="ETX14539.1"/>
    </source>
</evidence>
<dbReference type="AlphaFoldDB" id="X7EEM8"/>
<keyword evidence="2" id="KW-0092">Biotin</keyword>
<dbReference type="RefSeq" id="WP_037262531.1">
    <property type="nucleotide sequence ID" value="NZ_JALZ01000010.1"/>
</dbReference>
<organism evidence="6 7">
    <name type="scientific">Roseivivax halodurans JCM 10272</name>
    <dbReference type="NCBI Taxonomy" id="1449350"/>
    <lineage>
        <taxon>Bacteria</taxon>
        <taxon>Pseudomonadati</taxon>
        <taxon>Pseudomonadota</taxon>
        <taxon>Alphaproteobacteria</taxon>
        <taxon>Rhodobacterales</taxon>
        <taxon>Roseobacteraceae</taxon>
        <taxon>Roseivivax</taxon>
    </lineage>
</organism>
<sequence>MSWPAGYARVELDEVDSTMAEAARRAPEAAGPVWIFAHRQTAARGRRGRAWVEEDGNFAATLLLPVAGPAQHLALRSFVASLALVDALVAVTGRAEPFSLKWPNDVLLNGGKVAGILLESHGGRGAGGAAHLAVGIGVNLRAAPGAEAVEPGAMRPVALLPETGADVAPEDFLEHLAEAYARREAAFRTFGFDPIRQAWLAGAARVGETVTARTGTSATTGTFETVDPSGHLVLSTPSGRIAVAAADVFF</sequence>
<dbReference type="SUPFAM" id="SSF55681">
    <property type="entry name" value="Class II aaRS and biotin synthetases"/>
    <property type="match status" value="1"/>
</dbReference>
<proteinExistence type="predicted"/>
<dbReference type="eggNOG" id="COG0340">
    <property type="taxonomic scope" value="Bacteria"/>
</dbReference>
<dbReference type="EC" id="6.3.4.15" evidence="3"/>